<dbReference type="GO" id="GO:0051205">
    <property type="term" value="P:protein insertion into membrane"/>
    <property type="evidence" value="ECO:0007669"/>
    <property type="project" value="UniProtKB-UniRule"/>
</dbReference>
<dbReference type="InterPro" id="IPR000184">
    <property type="entry name" value="Bac_surfAg_D15"/>
</dbReference>
<dbReference type="HAMAP" id="MF_01430">
    <property type="entry name" value="OM_assembly_BamA"/>
    <property type="match status" value="1"/>
</dbReference>
<comment type="subunit">
    <text evidence="8">Part of the Bam complex.</text>
</comment>
<evidence type="ECO:0000313" key="11">
    <source>
        <dbReference type="EMBL" id="ASJ75160.1"/>
    </source>
</evidence>
<evidence type="ECO:0000256" key="4">
    <source>
        <dbReference type="ARBA" id="ARBA00022729"/>
    </source>
</evidence>
<accession>A0A2Z2P1M2</accession>
<keyword evidence="6 8" id="KW-0472">Membrane</keyword>
<dbReference type="PIRSF" id="PIRSF006076">
    <property type="entry name" value="OM_assembly_OMP85"/>
    <property type="match status" value="1"/>
</dbReference>
<feature type="signal peptide" evidence="8">
    <location>
        <begin position="1"/>
        <end position="24"/>
    </location>
</feature>
<evidence type="ECO:0000256" key="2">
    <source>
        <dbReference type="ARBA" id="ARBA00022452"/>
    </source>
</evidence>
<dbReference type="InterPro" id="IPR010827">
    <property type="entry name" value="BamA/TamA_POTRA"/>
</dbReference>
<evidence type="ECO:0000256" key="1">
    <source>
        <dbReference type="ARBA" id="ARBA00004370"/>
    </source>
</evidence>
<feature type="domain" description="POTRA" evidence="10">
    <location>
        <begin position="41"/>
        <end position="110"/>
    </location>
</feature>
<keyword evidence="4 8" id="KW-0732">Signal</keyword>
<dbReference type="KEGG" id="gai:IMCC3135_25490"/>
<dbReference type="InterPro" id="IPR023707">
    <property type="entry name" value="OM_assembly_BamA"/>
</dbReference>
<dbReference type="RefSeq" id="WP_157736265.1">
    <property type="nucleotide sequence ID" value="NZ_CP018632.1"/>
</dbReference>
<dbReference type="PANTHER" id="PTHR12815">
    <property type="entry name" value="SORTING AND ASSEMBLY MACHINERY SAMM50 PROTEIN FAMILY MEMBER"/>
    <property type="match status" value="1"/>
</dbReference>
<dbReference type="Pfam" id="PF01103">
    <property type="entry name" value="Omp85"/>
    <property type="match status" value="1"/>
</dbReference>
<proteinExistence type="inferred from homology"/>
<evidence type="ECO:0000313" key="12">
    <source>
        <dbReference type="Proteomes" id="UP000250079"/>
    </source>
</evidence>
<name>A0A2Z2P1M2_9GAMM</name>
<dbReference type="PANTHER" id="PTHR12815:SF23">
    <property type="entry name" value="OUTER MEMBRANE PROTEIN ASSEMBLY FACTOR BAMA"/>
    <property type="match status" value="1"/>
</dbReference>
<dbReference type="InterPro" id="IPR039910">
    <property type="entry name" value="D15-like"/>
</dbReference>
<comment type="subcellular location">
    <subcellularLocation>
        <location evidence="8">Cell outer membrane</location>
    </subcellularLocation>
    <subcellularLocation>
        <location evidence="1">Membrane</location>
    </subcellularLocation>
</comment>
<reference evidence="11 12" key="1">
    <citation type="submission" date="2016-12" db="EMBL/GenBank/DDBJ databases">
        <authorList>
            <person name="Song W.-J."/>
            <person name="Kurnit D.M."/>
        </authorList>
    </citation>
    <scope>NUCLEOTIDE SEQUENCE [LARGE SCALE GENOMIC DNA]</scope>
    <source>
        <strain evidence="11 12">IMCC3135</strain>
    </source>
</reference>
<evidence type="ECO:0000259" key="10">
    <source>
        <dbReference type="PROSITE" id="PS51779"/>
    </source>
</evidence>
<dbReference type="GO" id="GO:0043165">
    <property type="term" value="P:Gram-negative-bacterium-type cell outer membrane assembly"/>
    <property type="evidence" value="ECO:0007669"/>
    <property type="project" value="UniProtKB-UniRule"/>
</dbReference>
<dbReference type="Gene3D" id="3.10.20.310">
    <property type="entry name" value="membrane protein fhac"/>
    <property type="match status" value="5"/>
</dbReference>
<keyword evidence="3 8" id="KW-0812">Transmembrane</keyword>
<dbReference type="Proteomes" id="UP000250079">
    <property type="component" value="Chromosome"/>
</dbReference>
<evidence type="ECO:0000256" key="3">
    <source>
        <dbReference type="ARBA" id="ARBA00022692"/>
    </source>
</evidence>
<protein>
    <recommendedName>
        <fullName evidence="8 9">Outer membrane protein assembly factor BamA</fullName>
    </recommendedName>
</protein>
<sequence precursor="true">MSRTFITSLGLLFLLGLPAGSVIAQEPVSRVDGGATKPGGFVVSDIVIEGNERIDLGTILNYLPIRNRDRFVPGEDSARVLRALYETGLFSDVVVKRRGTNILVVKVVERPAIGSISINGNKKIDTEELTKSLRQADIALGRVYNRSILETVERELRRVYFSSGNYGSEIDINVEKLERNRVALDITITEGAVARIEHINIVGNESFDEKTLLNLLQSSEKKINPFSSADEYSQVKLAADIETLRSYYQDRGYIRFEVDSTQVSISQDKRDIFIVINIREGERYRLRGIELEGEVDIPREELLSLITVKEGDVFARKDIVSSSNAINDRLGQDGYAFADVDVLPDINDESRDVGLTFVISPGKRVYVRRITFTGQYKTRDEVLRREMRQLEGSRFSPALVNRSRIRLQRLAFMQGVSIRTPRVPGTDDQVDLEITVQEGQSGSFSAGLGYGSDGGATVNLAFQQDNLFGTGESLQFSFDNSDTVRQLSLSFQNPYFTDDGISRTVGAFIRETDTSDQDSTSRYLASTRGASVRFGVPLSEFSTFRIGLGYERTELGTTTESSDEVVNFLEEEGDTFNIYDLNLGFTYDTRNRTVFATDGTAHRLSLEAAIPGSDYTYYKLGYSFEFFQALTDRYTLSSTLRVDSGYGYGDFDNLPFFNRYFAGGVRTLRGYDTGSLGPRDSKDNAAGGDYRTLGTVEVIFPPPFVEEPGATRLSLFTDFGNVFEDTNAFDVDEFRGSYGVAFVWLSPVGPLTFSLSNPYNDQEGDEKQQFQFTIGSIF</sequence>
<feature type="chain" id="PRO_5016472452" description="Outer membrane protein assembly factor BamA" evidence="8">
    <location>
        <begin position="25"/>
        <end position="778"/>
    </location>
</feature>
<dbReference type="EMBL" id="CP018632">
    <property type="protein sequence ID" value="ASJ75160.1"/>
    <property type="molecule type" value="Genomic_DNA"/>
</dbReference>
<gene>
    <name evidence="11" type="primary">bamA_2</name>
    <name evidence="8" type="synonym">bamA</name>
    <name evidence="11" type="ORF">IMCC3135_25490</name>
</gene>
<feature type="domain" description="POTRA" evidence="10">
    <location>
        <begin position="365"/>
        <end position="439"/>
    </location>
</feature>
<keyword evidence="12" id="KW-1185">Reference proteome</keyword>
<evidence type="ECO:0000256" key="9">
    <source>
        <dbReference type="NCBIfam" id="TIGR03303"/>
    </source>
</evidence>
<keyword evidence="7 8" id="KW-0998">Cell outer membrane</keyword>
<feature type="domain" description="POTRA" evidence="10">
    <location>
        <begin position="111"/>
        <end position="191"/>
    </location>
</feature>
<feature type="domain" description="POTRA" evidence="10">
    <location>
        <begin position="284"/>
        <end position="362"/>
    </location>
</feature>
<dbReference type="OrthoDB" id="9803054at2"/>
<evidence type="ECO:0000256" key="5">
    <source>
        <dbReference type="ARBA" id="ARBA00022737"/>
    </source>
</evidence>
<dbReference type="AlphaFoldDB" id="A0A2Z2P1M2"/>
<dbReference type="GO" id="GO:1990063">
    <property type="term" value="C:Bam protein complex"/>
    <property type="evidence" value="ECO:0007669"/>
    <property type="project" value="TreeGrafter"/>
</dbReference>
<evidence type="ECO:0000256" key="7">
    <source>
        <dbReference type="ARBA" id="ARBA00023237"/>
    </source>
</evidence>
<dbReference type="Pfam" id="PF07244">
    <property type="entry name" value="POTRA"/>
    <property type="match status" value="4"/>
</dbReference>
<keyword evidence="2 8" id="KW-1134">Transmembrane beta strand</keyword>
<keyword evidence="5 8" id="KW-0677">Repeat</keyword>
<evidence type="ECO:0000256" key="6">
    <source>
        <dbReference type="ARBA" id="ARBA00023136"/>
    </source>
</evidence>
<comment type="function">
    <text evidence="8">Part of the outer membrane protein assembly complex, which is involved in assembly and insertion of beta-barrel proteins into the outer membrane.</text>
</comment>
<dbReference type="InterPro" id="IPR034746">
    <property type="entry name" value="POTRA"/>
</dbReference>
<comment type="similarity">
    <text evidence="8">Belongs to the BamA family.</text>
</comment>
<feature type="domain" description="POTRA" evidence="10">
    <location>
        <begin position="194"/>
        <end position="281"/>
    </location>
</feature>
<dbReference type="NCBIfam" id="TIGR03303">
    <property type="entry name" value="OM_YaeT"/>
    <property type="match status" value="1"/>
</dbReference>
<evidence type="ECO:0000256" key="8">
    <source>
        <dbReference type="HAMAP-Rule" id="MF_01430"/>
    </source>
</evidence>
<organism evidence="11 12">
    <name type="scientific">Granulosicoccus antarcticus IMCC3135</name>
    <dbReference type="NCBI Taxonomy" id="1192854"/>
    <lineage>
        <taxon>Bacteria</taxon>
        <taxon>Pseudomonadati</taxon>
        <taxon>Pseudomonadota</taxon>
        <taxon>Gammaproteobacteria</taxon>
        <taxon>Chromatiales</taxon>
        <taxon>Granulosicoccaceae</taxon>
        <taxon>Granulosicoccus</taxon>
    </lineage>
</organism>
<dbReference type="PROSITE" id="PS51779">
    <property type="entry name" value="POTRA"/>
    <property type="match status" value="5"/>
</dbReference>
<dbReference type="Gene3D" id="2.40.160.50">
    <property type="entry name" value="membrane protein fhac: a member of the omp85/tpsb transporter family"/>
    <property type="match status" value="1"/>
</dbReference>